<keyword evidence="2" id="KW-1185">Reference proteome</keyword>
<organism evidence="1 2">
    <name type="scientific">Dendronalium phyllosphericum CENA369</name>
    <dbReference type="NCBI Taxonomy" id="1725256"/>
    <lineage>
        <taxon>Bacteria</taxon>
        <taxon>Bacillati</taxon>
        <taxon>Cyanobacteriota</taxon>
        <taxon>Cyanophyceae</taxon>
        <taxon>Nostocales</taxon>
        <taxon>Nostocaceae</taxon>
        <taxon>Dendronalium</taxon>
        <taxon>Dendronalium phyllosphericum</taxon>
    </lineage>
</organism>
<dbReference type="RefSeq" id="WP_214432049.1">
    <property type="nucleotide sequence ID" value="NZ_CAWPUQ010000129.1"/>
</dbReference>
<evidence type="ECO:0000313" key="2">
    <source>
        <dbReference type="Proteomes" id="UP000662314"/>
    </source>
</evidence>
<dbReference type="Proteomes" id="UP000662314">
    <property type="component" value="Unassembled WGS sequence"/>
</dbReference>
<sequence length="273" mass="29889">MLNNIFRLFTARQLPVTFFGLLFTLGVVGEQAKPVLSNEIQQVPTSTTLATNYLESTNQSDNSHKTPLLGQLKEVREQRSQLSATSVDSDAYANQGLEQNFHQPELTSSTTSLKNVKAIPTTTTAMVVDNQKAAKQPGVQPTENFLTRDGVYLYGQSPKPNQLGQGYVLFHNQQGRVVGALYMPQSEFSCFQGTLDKSGALAMTVTGSPDESGSNEVATANRLPNLNEDEPNAYAYSIALQDYHRVSSISANDQRILQMCNQSAADVYTKLVK</sequence>
<name>A0A8J7I3V7_9NOST</name>
<dbReference type="AlphaFoldDB" id="A0A8J7I3V7"/>
<gene>
    <name evidence="1" type="ORF">I8752_09420</name>
</gene>
<evidence type="ECO:0000313" key="1">
    <source>
        <dbReference type="EMBL" id="MBH8573233.1"/>
    </source>
</evidence>
<reference evidence="1 2" key="1">
    <citation type="journal article" date="2021" name="Int. J. Syst. Evol. Microbiol.">
        <title>Amazonocrinis nigriterrae gen. nov., sp. nov., Atlanticothrix silvestris gen. nov., sp. nov. and Dendronalium phyllosphericum gen. nov., sp. nov., nostocacean cyanobacteria from Brazilian environments.</title>
        <authorList>
            <person name="Alvarenga D.O."/>
            <person name="Andreote A.P.D."/>
            <person name="Branco L.H.Z."/>
            <person name="Delbaje E."/>
            <person name="Cruz R.B."/>
            <person name="Varani A.M."/>
            <person name="Fiore M.F."/>
        </authorList>
    </citation>
    <scope>NUCLEOTIDE SEQUENCE [LARGE SCALE GENOMIC DNA]</scope>
    <source>
        <strain evidence="1 2">CENA369</strain>
    </source>
</reference>
<proteinExistence type="predicted"/>
<comment type="caution">
    <text evidence="1">The sequence shown here is derived from an EMBL/GenBank/DDBJ whole genome shotgun (WGS) entry which is preliminary data.</text>
</comment>
<protein>
    <submittedName>
        <fullName evidence="1">Uncharacterized protein</fullName>
    </submittedName>
</protein>
<dbReference type="EMBL" id="JAECZA010000027">
    <property type="protein sequence ID" value="MBH8573233.1"/>
    <property type="molecule type" value="Genomic_DNA"/>
</dbReference>
<accession>A0A8J7I3V7</accession>